<name>A0A3N4I200_ASCIM</name>
<feature type="region of interest" description="Disordered" evidence="1">
    <location>
        <begin position="174"/>
        <end position="211"/>
    </location>
</feature>
<keyword evidence="3" id="KW-1185">Reference proteome</keyword>
<evidence type="ECO:0000313" key="3">
    <source>
        <dbReference type="Proteomes" id="UP000275078"/>
    </source>
</evidence>
<sequence>MSQEDPSLFHLDFDGPSTYRLCMFGATLTSADAIIGFNVPGVKKSTSGKSSKRLIVRAIVVAPGGGSGASTAMPGANRDLRILRGLLTSGHDVDFTIDKWDRNGIGYSNKRGLHVIRAFGTFQCCSCPNGMLAQIKSTTGTGGGLDMPDRPRPRSTSSIANAFSGELAYADAADKREDIHSQNFSDVEDTESPHGTSRKRHMRKKLKTSHP</sequence>
<dbReference type="EMBL" id="ML119691">
    <property type="protein sequence ID" value="RPA80113.1"/>
    <property type="molecule type" value="Genomic_DNA"/>
</dbReference>
<accession>A0A3N4I200</accession>
<gene>
    <name evidence="2" type="ORF">BJ508DRAFT_307672</name>
</gene>
<proteinExistence type="predicted"/>
<reference evidence="2 3" key="1">
    <citation type="journal article" date="2018" name="Nat. Ecol. Evol.">
        <title>Pezizomycetes genomes reveal the molecular basis of ectomycorrhizal truffle lifestyle.</title>
        <authorList>
            <person name="Murat C."/>
            <person name="Payen T."/>
            <person name="Noel B."/>
            <person name="Kuo A."/>
            <person name="Morin E."/>
            <person name="Chen J."/>
            <person name="Kohler A."/>
            <person name="Krizsan K."/>
            <person name="Balestrini R."/>
            <person name="Da Silva C."/>
            <person name="Montanini B."/>
            <person name="Hainaut M."/>
            <person name="Levati E."/>
            <person name="Barry K.W."/>
            <person name="Belfiori B."/>
            <person name="Cichocki N."/>
            <person name="Clum A."/>
            <person name="Dockter R.B."/>
            <person name="Fauchery L."/>
            <person name="Guy J."/>
            <person name="Iotti M."/>
            <person name="Le Tacon F."/>
            <person name="Lindquist E.A."/>
            <person name="Lipzen A."/>
            <person name="Malagnac F."/>
            <person name="Mello A."/>
            <person name="Molinier V."/>
            <person name="Miyauchi S."/>
            <person name="Poulain J."/>
            <person name="Riccioni C."/>
            <person name="Rubini A."/>
            <person name="Sitrit Y."/>
            <person name="Splivallo R."/>
            <person name="Traeger S."/>
            <person name="Wang M."/>
            <person name="Zifcakova L."/>
            <person name="Wipf D."/>
            <person name="Zambonelli A."/>
            <person name="Paolocci F."/>
            <person name="Nowrousian M."/>
            <person name="Ottonello S."/>
            <person name="Baldrian P."/>
            <person name="Spatafora J.W."/>
            <person name="Henrissat B."/>
            <person name="Nagy L.G."/>
            <person name="Aury J.M."/>
            <person name="Wincker P."/>
            <person name="Grigoriev I.V."/>
            <person name="Bonfante P."/>
            <person name="Martin F.M."/>
        </authorList>
    </citation>
    <scope>NUCLEOTIDE SEQUENCE [LARGE SCALE GENOMIC DNA]</scope>
    <source>
        <strain evidence="2 3">RN42</strain>
    </source>
</reference>
<feature type="compositionally biased region" description="Basic residues" evidence="1">
    <location>
        <begin position="196"/>
        <end position="211"/>
    </location>
</feature>
<protein>
    <submittedName>
        <fullName evidence="2">Uncharacterized protein</fullName>
    </submittedName>
</protein>
<evidence type="ECO:0000313" key="2">
    <source>
        <dbReference type="EMBL" id="RPA80113.1"/>
    </source>
</evidence>
<dbReference type="Proteomes" id="UP000275078">
    <property type="component" value="Unassembled WGS sequence"/>
</dbReference>
<evidence type="ECO:0000256" key="1">
    <source>
        <dbReference type="SAM" id="MobiDB-lite"/>
    </source>
</evidence>
<feature type="region of interest" description="Disordered" evidence="1">
    <location>
        <begin position="138"/>
        <end position="161"/>
    </location>
</feature>
<dbReference type="AlphaFoldDB" id="A0A3N4I200"/>
<organism evidence="2 3">
    <name type="scientific">Ascobolus immersus RN42</name>
    <dbReference type="NCBI Taxonomy" id="1160509"/>
    <lineage>
        <taxon>Eukaryota</taxon>
        <taxon>Fungi</taxon>
        <taxon>Dikarya</taxon>
        <taxon>Ascomycota</taxon>
        <taxon>Pezizomycotina</taxon>
        <taxon>Pezizomycetes</taxon>
        <taxon>Pezizales</taxon>
        <taxon>Ascobolaceae</taxon>
        <taxon>Ascobolus</taxon>
    </lineage>
</organism>